<dbReference type="AlphaFoldDB" id="A0A4D7BIJ4"/>
<accession>A0A4D7BIJ4</accession>
<evidence type="ECO:0000313" key="2">
    <source>
        <dbReference type="Proteomes" id="UP000298781"/>
    </source>
</evidence>
<name>A0A4D7BIJ4_9HYPH</name>
<dbReference type="EMBL" id="CP039690">
    <property type="protein sequence ID" value="QCI67607.1"/>
    <property type="molecule type" value="Genomic_DNA"/>
</dbReference>
<dbReference type="KEGG" id="pstg:E8M01_27295"/>
<dbReference type="RefSeq" id="WP_136963037.1">
    <property type="nucleotide sequence ID" value="NZ_CP039690.1"/>
</dbReference>
<sequence length="272" mass="30205">MDLRYYNTTINPVGLVSPAREKYVRDVHEHLKWVHRTTSGRILLNSIRRPNFPIEIRPHPTAVCNAVGGSERKPGAASLTGVITYTPFTFSSHGSCAVDHAMEKAGRLWDEILFHELVHVFRAATGSWNQAPQLTFGMRQYDDNEEFIAVLCTNIYVSDRTNKIKSGLRAGHQGFGAMTPQDARRFGLFTSSKAAFGLVKQFCADNPIFTKALSDKLADVEYNPIADFYRYPKLCELLSTIGGLTDKAKMIDALVAVGIPRPVAAQFVMLAP</sequence>
<dbReference type="Proteomes" id="UP000298781">
    <property type="component" value="Chromosome"/>
</dbReference>
<protein>
    <submittedName>
        <fullName evidence="1">Uncharacterized protein</fullName>
    </submittedName>
</protein>
<evidence type="ECO:0000313" key="1">
    <source>
        <dbReference type="EMBL" id="QCI67607.1"/>
    </source>
</evidence>
<gene>
    <name evidence="1" type="ORF">E8M01_27295</name>
</gene>
<proteinExistence type="predicted"/>
<dbReference type="OrthoDB" id="7374990at2"/>
<keyword evidence="2" id="KW-1185">Reference proteome</keyword>
<organism evidence="1 2">
    <name type="scientific">Phreatobacter stygius</name>
    <dbReference type="NCBI Taxonomy" id="1940610"/>
    <lineage>
        <taxon>Bacteria</taxon>
        <taxon>Pseudomonadati</taxon>
        <taxon>Pseudomonadota</taxon>
        <taxon>Alphaproteobacteria</taxon>
        <taxon>Hyphomicrobiales</taxon>
        <taxon>Phreatobacteraceae</taxon>
        <taxon>Phreatobacter</taxon>
    </lineage>
</organism>
<reference evidence="1 2" key="1">
    <citation type="submission" date="2019-04" db="EMBL/GenBank/DDBJ databases">
        <title>Phreatobacter aquaticus sp. nov.</title>
        <authorList>
            <person name="Choi A."/>
        </authorList>
    </citation>
    <scope>NUCLEOTIDE SEQUENCE [LARGE SCALE GENOMIC DNA]</scope>
    <source>
        <strain evidence="1 2">KCTC 52518</strain>
    </source>
</reference>